<dbReference type="PROSITE" id="PS50234">
    <property type="entry name" value="VWFA"/>
    <property type="match status" value="1"/>
</dbReference>
<dbReference type="Pfam" id="PF00092">
    <property type="entry name" value="VWA"/>
    <property type="match status" value="1"/>
</dbReference>
<gene>
    <name evidence="10" type="primary">sof</name>
    <name evidence="10" type="ORF">NCTC4670_00105</name>
</gene>
<protein>
    <submittedName>
        <fullName evidence="10">Serum opacity factor</fullName>
    </submittedName>
</protein>
<evidence type="ECO:0000313" key="10">
    <source>
        <dbReference type="EMBL" id="SUN46742.1"/>
    </source>
</evidence>
<dbReference type="EMBL" id="UHFG01000004">
    <property type="protein sequence ID" value="SUN46742.1"/>
    <property type="molecule type" value="Genomic_DNA"/>
</dbReference>
<keyword evidence="6" id="KW-0472">Membrane</keyword>
<feature type="compositionally biased region" description="Polar residues" evidence="5">
    <location>
        <begin position="54"/>
        <end position="64"/>
    </location>
</feature>
<evidence type="ECO:0000259" key="8">
    <source>
        <dbReference type="PROSITE" id="PS50234"/>
    </source>
</evidence>
<feature type="transmembrane region" description="Helical" evidence="6">
    <location>
        <begin position="990"/>
        <end position="1007"/>
    </location>
</feature>
<feature type="compositionally biased region" description="Low complexity" evidence="5">
    <location>
        <begin position="35"/>
        <end position="53"/>
    </location>
</feature>
<dbReference type="Pfam" id="PF00746">
    <property type="entry name" value="Gram_pos_anchor"/>
    <property type="match status" value="1"/>
</dbReference>
<organism evidence="10 11">
    <name type="scientific">Streptococcus dysgalactiae subsp. dysgalactiae</name>
    <dbReference type="NCBI Taxonomy" id="99822"/>
    <lineage>
        <taxon>Bacteria</taxon>
        <taxon>Bacillati</taxon>
        <taxon>Bacillota</taxon>
        <taxon>Bacilli</taxon>
        <taxon>Lactobacillales</taxon>
        <taxon>Streptococcaceae</taxon>
        <taxon>Streptococcus</taxon>
    </lineage>
</organism>
<feature type="signal peptide" evidence="7">
    <location>
        <begin position="1"/>
        <end position="29"/>
    </location>
</feature>
<evidence type="ECO:0000256" key="6">
    <source>
        <dbReference type="SAM" id="Phobius"/>
    </source>
</evidence>
<dbReference type="AlphaFoldDB" id="A0A380JQN7"/>
<dbReference type="CDD" id="cd00198">
    <property type="entry name" value="vWFA"/>
    <property type="match status" value="1"/>
</dbReference>
<evidence type="ECO:0000256" key="5">
    <source>
        <dbReference type="SAM" id="MobiDB-lite"/>
    </source>
</evidence>
<accession>A0A380JQN7</accession>
<keyword evidence="6" id="KW-1133">Transmembrane helix</keyword>
<evidence type="ECO:0000256" key="4">
    <source>
        <dbReference type="ARBA" id="ARBA00023088"/>
    </source>
</evidence>
<evidence type="ECO:0000256" key="2">
    <source>
        <dbReference type="ARBA" id="ARBA00022525"/>
    </source>
</evidence>
<reference evidence="10 11" key="1">
    <citation type="submission" date="2018-06" db="EMBL/GenBank/DDBJ databases">
        <authorList>
            <consortium name="Pathogen Informatics"/>
            <person name="Doyle S."/>
        </authorList>
    </citation>
    <scope>NUCLEOTIDE SEQUENCE [LARGE SCALE GENOMIC DNA]</scope>
    <source>
        <strain evidence="10 11">NCTC4670</strain>
    </source>
</reference>
<feature type="region of interest" description="Disordered" evidence="5">
    <location>
        <begin position="30"/>
        <end position="123"/>
    </location>
</feature>
<dbReference type="SMART" id="SM00327">
    <property type="entry name" value="VWA"/>
    <property type="match status" value="1"/>
</dbReference>
<sequence>MTNCKYKLRKLSIGLVSVGTMFMAAPVMGEDASQPTASRETPSASSATTSPRTQTEGDQESQAEALTGPQPVAGTEPAPASQTSPSAVSAMPVEAPAEAAEVAETPAQEQARPRNRRSATEVAPQTMEVEKIQVDKEKSEVHLVDEEKGTKKLIANRNGEKREIAEISREITVGKNQDELEVTLKVTPKEIDKGAEVIVLLDISNKMTRENIYNARKNIKDLVDALKSKHNVKEDSNYNNIKLITFYNKINKPVELTSDLVNHEIDKAWVYAKEDRNWGVDLQGAIHKAREILNSSQGKKSGKRQHIVLFSQGESTFSYNIKEKNNIPKIAVEEPVTYTNPLLPWPFYFDTTTQTRNIVKDAQQLVNFLDKLGIGQFKNAIDNIAHSGNFLFDIGKMVGLKNPLDFISTADLDTSNLEESRFDYNNRLGEGYNFRSYADRKVDKVGLKSIISKKITENLKKLNSQQTNNWLDTLGLTNHIKVAHNWIVDKVLDNLLYRREYEFYNHNLSAQAEAKMARDEGIKFYSFDVTTSDTKESKFDKYIQNMSEDSSFLTSEELNTADKFRDILNQLSIRDTFSNKISLIENSFPKDNVKYISAKKSTSQNIGIFSWSWNLLGSVLGSSHSNETLTWTISKDELKKAFEDRKPLTLTYKLKINKDKFNGNKNELGRVATNIENKAENIISNTISYKINEKQANGQKLDDVTLTYSKERVLVPEIDGEVVEPQAPQLQELPPVINYGPDLDFTEDTIYHLPLEHGGYKPTIQLTTEEDTKLETSTPITTGGQSDPIDIVEDTQSGMSGDNSHTDGTVLEEDSKPSQEDEVIIGGQGQVIDFTEDTQSGMSGDNSYTDGTVLEEDSKPSQGDEVIIGGQGQVIDFTEDTQTGMSGAGQVESPTITEETHKPEIIMGGQSDPIDMVEDTLPGMSGSNEATVVEEDTRPKLQFHFDNEEPVPATVPTVSQTPIAQVESKVPHAKAESALPQTGDTNKLETFFTITALTVIGAAGLLGKKRRNNQTD</sequence>
<feature type="region of interest" description="Disordered" evidence="5">
    <location>
        <begin position="796"/>
        <end position="821"/>
    </location>
</feature>
<name>A0A380JQN7_STRDY</name>
<dbReference type="SUPFAM" id="SSF53300">
    <property type="entry name" value="vWA-like"/>
    <property type="match status" value="1"/>
</dbReference>
<dbReference type="NCBIfam" id="NF040483">
    <property type="entry name" value="serum_opaci_fac"/>
    <property type="match status" value="1"/>
</dbReference>
<feature type="compositionally biased region" description="Low complexity" evidence="5">
    <location>
        <begin position="84"/>
        <end position="110"/>
    </location>
</feature>
<dbReference type="InterPro" id="IPR019931">
    <property type="entry name" value="LPXTG_anchor"/>
</dbReference>
<evidence type="ECO:0000256" key="7">
    <source>
        <dbReference type="SAM" id="SignalP"/>
    </source>
</evidence>
<dbReference type="Gene3D" id="3.40.50.410">
    <property type="entry name" value="von Willebrand factor, type A domain"/>
    <property type="match status" value="1"/>
</dbReference>
<dbReference type="PROSITE" id="PS50847">
    <property type="entry name" value="GRAM_POS_ANCHORING"/>
    <property type="match status" value="1"/>
</dbReference>
<dbReference type="InterPro" id="IPR002035">
    <property type="entry name" value="VWF_A"/>
</dbReference>
<evidence type="ECO:0000256" key="3">
    <source>
        <dbReference type="ARBA" id="ARBA00022729"/>
    </source>
</evidence>
<feature type="domain" description="Gram-positive cocci surface proteins LPxTG" evidence="9">
    <location>
        <begin position="979"/>
        <end position="1016"/>
    </location>
</feature>
<keyword evidence="2" id="KW-0964">Secreted</keyword>
<feature type="chain" id="PRO_5038620359" evidence="7">
    <location>
        <begin position="30"/>
        <end position="1016"/>
    </location>
</feature>
<evidence type="ECO:0000259" key="9">
    <source>
        <dbReference type="PROSITE" id="PS50847"/>
    </source>
</evidence>
<dbReference type="InterPro" id="IPR036465">
    <property type="entry name" value="vWFA_dom_sf"/>
</dbReference>
<evidence type="ECO:0000256" key="1">
    <source>
        <dbReference type="ARBA" id="ARBA00022512"/>
    </source>
</evidence>
<feature type="domain" description="VWFA" evidence="8">
    <location>
        <begin position="196"/>
        <end position="428"/>
    </location>
</feature>
<dbReference type="NCBIfam" id="TIGR01167">
    <property type="entry name" value="LPXTG_anchor"/>
    <property type="match status" value="1"/>
</dbReference>
<dbReference type="Pfam" id="PF02986">
    <property type="entry name" value="Fn_bind"/>
    <property type="match status" value="4"/>
</dbReference>
<proteinExistence type="predicted"/>
<evidence type="ECO:0000313" key="11">
    <source>
        <dbReference type="Proteomes" id="UP000254797"/>
    </source>
</evidence>
<keyword evidence="6" id="KW-0812">Transmembrane</keyword>
<dbReference type="InterPro" id="IPR004237">
    <property type="entry name" value="Fibron_repeat-bd"/>
</dbReference>
<keyword evidence="1" id="KW-0134">Cell wall</keyword>
<keyword evidence="3 7" id="KW-0732">Signal</keyword>
<keyword evidence="4" id="KW-0572">Peptidoglycan-anchor</keyword>
<feature type="compositionally biased region" description="Polar residues" evidence="5">
    <location>
        <begin position="796"/>
        <end position="807"/>
    </location>
</feature>
<dbReference type="Proteomes" id="UP000254797">
    <property type="component" value="Unassembled WGS sequence"/>
</dbReference>